<dbReference type="EMBL" id="SLVX01000012">
    <property type="protein sequence ID" value="TCN42276.1"/>
    <property type="molecule type" value="Genomic_DNA"/>
</dbReference>
<dbReference type="Proteomes" id="UP000295351">
    <property type="component" value="Unassembled WGS sequence"/>
</dbReference>
<proteinExistence type="predicted"/>
<reference evidence="1 2" key="1">
    <citation type="submission" date="2019-03" db="EMBL/GenBank/DDBJ databases">
        <title>Genomic Encyclopedia of Type Strains, Phase IV (KMG-IV): sequencing the most valuable type-strain genomes for metagenomic binning, comparative biology and taxonomic classification.</title>
        <authorList>
            <person name="Goeker M."/>
        </authorList>
    </citation>
    <scope>NUCLEOTIDE SEQUENCE [LARGE SCALE GENOMIC DNA]</scope>
    <source>
        <strain evidence="1 2">DSM 18401</strain>
    </source>
</reference>
<keyword evidence="2" id="KW-1185">Reference proteome</keyword>
<comment type="caution">
    <text evidence="1">The sequence shown here is derived from an EMBL/GenBank/DDBJ whole genome shotgun (WGS) entry which is preliminary data.</text>
</comment>
<dbReference type="GO" id="GO:0030435">
    <property type="term" value="P:sporulation resulting in formation of a cellular spore"/>
    <property type="evidence" value="ECO:0007669"/>
    <property type="project" value="InterPro"/>
</dbReference>
<gene>
    <name evidence="1" type="ORF">EV665_11210</name>
</gene>
<dbReference type="AlphaFoldDB" id="A0A4R2CN49"/>
<accession>A0A4R2CN49</accession>
<dbReference type="RefSeq" id="WP_133035202.1">
    <property type="nucleotide sequence ID" value="NZ_BAABEI010000012.1"/>
</dbReference>
<organism evidence="1 2">
    <name type="scientific">Shinella granuli</name>
    <dbReference type="NCBI Taxonomy" id="323621"/>
    <lineage>
        <taxon>Bacteria</taxon>
        <taxon>Pseudomonadati</taxon>
        <taxon>Pseudomonadota</taxon>
        <taxon>Alphaproteobacteria</taxon>
        <taxon>Hyphomicrobiales</taxon>
        <taxon>Rhizobiaceae</taxon>
        <taxon>Shinella</taxon>
    </lineage>
</organism>
<sequence length="76" mass="8443">MKILSLRPVPPGGNTVARFDLETDDGMRIRDLKLVEGQGGWRVYGPKHHGQSIVTFPPVVVDRIALEALRHVRTAT</sequence>
<evidence type="ECO:0000313" key="1">
    <source>
        <dbReference type="EMBL" id="TCN42276.1"/>
    </source>
</evidence>
<evidence type="ECO:0000313" key="2">
    <source>
        <dbReference type="Proteomes" id="UP000295351"/>
    </source>
</evidence>
<name>A0A4R2CN49_SHIGR</name>
<dbReference type="SUPFAM" id="SSF160537">
    <property type="entry name" value="SpoVG-like"/>
    <property type="match status" value="1"/>
</dbReference>
<dbReference type="InterPro" id="IPR036751">
    <property type="entry name" value="SpoVG_sf"/>
</dbReference>
<protein>
    <submittedName>
        <fullName evidence="1">Stage V sporulation protein G</fullName>
    </submittedName>
</protein>